<dbReference type="InterPro" id="IPR003148">
    <property type="entry name" value="RCK_N"/>
</dbReference>
<dbReference type="EMBL" id="JAVRHT010000017">
    <property type="protein sequence ID" value="MDT0631837.1"/>
    <property type="molecule type" value="Genomic_DNA"/>
</dbReference>
<dbReference type="SUPFAM" id="SSF51735">
    <property type="entry name" value="NAD(P)-binding Rossmann-fold domains"/>
    <property type="match status" value="2"/>
</dbReference>
<dbReference type="SUPFAM" id="SSF81324">
    <property type="entry name" value="Voltage-gated potassium channels"/>
    <property type="match status" value="1"/>
</dbReference>
<dbReference type="InterPro" id="IPR013099">
    <property type="entry name" value="K_chnl_dom"/>
</dbReference>
<dbReference type="Proteomes" id="UP001267426">
    <property type="component" value="Unassembled WGS sequence"/>
</dbReference>
<feature type="transmembrane region" description="Helical" evidence="2">
    <location>
        <begin position="58"/>
        <end position="76"/>
    </location>
</feature>
<dbReference type="PROSITE" id="PS51201">
    <property type="entry name" value="RCK_N"/>
    <property type="match status" value="2"/>
</dbReference>
<feature type="domain" description="RCK N-terminal" evidence="3">
    <location>
        <begin position="352"/>
        <end position="468"/>
    </location>
</feature>
<dbReference type="SUPFAM" id="SSF116726">
    <property type="entry name" value="TrkA C-terminal domain-like"/>
    <property type="match status" value="2"/>
</dbReference>
<proteinExistence type="predicted"/>
<dbReference type="Pfam" id="PF07885">
    <property type="entry name" value="Ion_trans_2"/>
    <property type="match status" value="1"/>
</dbReference>
<evidence type="ECO:0000259" key="4">
    <source>
        <dbReference type="PROSITE" id="PS51202"/>
    </source>
</evidence>
<feature type="transmembrane region" description="Helical" evidence="2">
    <location>
        <begin position="27"/>
        <end position="46"/>
    </location>
</feature>
<dbReference type="RefSeq" id="WP_311663198.1">
    <property type="nucleotide sequence ID" value="NZ_JAVRHT010000017.1"/>
</dbReference>
<keyword evidence="6" id="KW-1185">Reference proteome</keyword>
<evidence type="ECO:0000259" key="3">
    <source>
        <dbReference type="PROSITE" id="PS51201"/>
    </source>
</evidence>
<dbReference type="Gene3D" id="3.30.70.1450">
    <property type="entry name" value="Regulator of K+ conductance, C-terminal domain"/>
    <property type="match status" value="2"/>
</dbReference>
<name>A0ABU3BRC0_9BACT</name>
<dbReference type="Pfam" id="PF02254">
    <property type="entry name" value="TrkA_N"/>
    <property type="match status" value="2"/>
</dbReference>
<feature type="domain" description="RCK C-terminal" evidence="4">
    <location>
        <begin position="482"/>
        <end position="566"/>
    </location>
</feature>
<dbReference type="InterPro" id="IPR006037">
    <property type="entry name" value="RCK_C"/>
</dbReference>
<keyword evidence="2" id="KW-0812">Transmembrane</keyword>
<reference evidence="5 6" key="1">
    <citation type="submission" date="2023-09" db="EMBL/GenBank/DDBJ databases">
        <authorList>
            <person name="Rey-Velasco X."/>
        </authorList>
    </citation>
    <scope>NUCLEOTIDE SEQUENCE [LARGE SCALE GENOMIC DNA]</scope>
    <source>
        <strain evidence="5 6">F394</strain>
    </source>
</reference>
<evidence type="ECO:0000256" key="2">
    <source>
        <dbReference type="SAM" id="Phobius"/>
    </source>
</evidence>
<dbReference type="Pfam" id="PF02080">
    <property type="entry name" value="TrkA_C"/>
    <property type="match status" value="2"/>
</dbReference>
<protein>
    <submittedName>
        <fullName evidence="5">NAD-binding protein</fullName>
    </submittedName>
</protein>
<sequence length="567" mass="61573">MKTVGAHLSYFLRDTSVRRNVRSLMKVVAFVAAVVVVFAITFHFVMLHEGEEHSWVTGFYWTLTVMSTLGFGDITFESDLGRLFSILVLVSGILLLLIVLPFAFIRFFYAPWLESQVQMRAPRRVPPGLAGHVVICAYDSITPGLIRRLEGEGVPYVVLEEDPTTAAELYLDGVSVVAGGVDSRATYEALALDRARLVLANREDTVNTNIILTVREVAPDEPVVAIASAQESVDVLELSGATHVLPLKQWLGEQLASRVNALHARSHPIGHYEDLLVAELPVHRTPLANRTVRETRLREVSGVSIVGVWERGHLHPARPETPLTDASVLAVIGTEAQFEALDDLLVIYSVNPNPVVVIGGGRVGAAAVRSLRRRGVPVNLVEREPELCARLAPECGRVVAGDAADYDRLCEAGILEAPSVLLTTNDDAMNIYLASYCRKLNPDLRIVSRITYDRNLESIHRAGADFVLSYATLGTRAVLSVLKGRELVVLGEDVDLFSVPVPRSLRGKTLAQTEIGARTGLSVIALHHGDEAATDLSADTVLAPGAELLMLGGEAQRAEFAEVFGDA</sequence>
<feature type="transmembrane region" description="Helical" evidence="2">
    <location>
        <begin position="83"/>
        <end position="109"/>
    </location>
</feature>
<dbReference type="PANTHER" id="PTHR43833">
    <property type="entry name" value="POTASSIUM CHANNEL PROTEIN 2-RELATED-RELATED"/>
    <property type="match status" value="1"/>
</dbReference>
<dbReference type="InterPro" id="IPR036291">
    <property type="entry name" value="NAD(P)-bd_dom_sf"/>
</dbReference>
<organism evidence="5 6">
    <name type="scientific">Rubrivirga litoralis</name>
    <dbReference type="NCBI Taxonomy" id="3075598"/>
    <lineage>
        <taxon>Bacteria</taxon>
        <taxon>Pseudomonadati</taxon>
        <taxon>Rhodothermota</taxon>
        <taxon>Rhodothermia</taxon>
        <taxon>Rhodothermales</taxon>
        <taxon>Rubricoccaceae</taxon>
        <taxon>Rubrivirga</taxon>
    </lineage>
</organism>
<dbReference type="Gene3D" id="1.10.287.70">
    <property type="match status" value="1"/>
</dbReference>
<dbReference type="InterPro" id="IPR036721">
    <property type="entry name" value="RCK_C_sf"/>
</dbReference>
<feature type="domain" description="RCK N-terminal" evidence="3">
    <location>
        <begin position="130"/>
        <end position="246"/>
    </location>
</feature>
<dbReference type="PROSITE" id="PS51202">
    <property type="entry name" value="RCK_C"/>
    <property type="match status" value="2"/>
</dbReference>
<keyword evidence="2" id="KW-1133">Transmembrane helix</keyword>
<comment type="caution">
    <text evidence="5">The sequence shown here is derived from an EMBL/GenBank/DDBJ whole genome shotgun (WGS) entry which is preliminary data.</text>
</comment>
<comment type="subcellular location">
    <subcellularLocation>
        <location evidence="1">Cell membrane</location>
        <topology evidence="1">Multi-pass membrane protein</topology>
    </subcellularLocation>
</comment>
<accession>A0ABU3BRC0</accession>
<keyword evidence="2" id="KW-0472">Membrane</keyword>
<dbReference type="Gene3D" id="3.40.50.720">
    <property type="entry name" value="NAD(P)-binding Rossmann-like Domain"/>
    <property type="match status" value="2"/>
</dbReference>
<evidence type="ECO:0000313" key="5">
    <source>
        <dbReference type="EMBL" id="MDT0631837.1"/>
    </source>
</evidence>
<dbReference type="PRINTS" id="PR00169">
    <property type="entry name" value="KCHANNEL"/>
</dbReference>
<feature type="domain" description="RCK C-terminal" evidence="4">
    <location>
        <begin position="262"/>
        <end position="347"/>
    </location>
</feature>
<dbReference type="InterPro" id="IPR050721">
    <property type="entry name" value="Trk_Ktr_HKT_K-transport"/>
</dbReference>
<evidence type="ECO:0000256" key="1">
    <source>
        <dbReference type="ARBA" id="ARBA00004651"/>
    </source>
</evidence>
<evidence type="ECO:0000313" key="6">
    <source>
        <dbReference type="Proteomes" id="UP001267426"/>
    </source>
</evidence>
<dbReference type="PANTHER" id="PTHR43833:SF13">
    <property type="entry name" value="POTASSIUM CHANNEL PROTEIN 2-RELATED"/>
    <property type="match status" value="1"/>
</dbReference>
<gene>
    <name evidence="5" type="ORF">RM540_08785</name>
</gene>